<proteinExistence type="inferred from homology"/>
<keyword evidence="5 6" id="KW-0570">Pentose shunt</keyword>
<dbReference type="InterPro" id="IPR006183">
    <property type="entry name" value="Pgluconate_DH"/>
</dbReference>
<comment type="pathway">
    <text evidence="5 6">Carbohydrate degradation; pentose phosphate pathway; D-ribulose 5-phosphate from D-glucose 6-phosphate (oxidative stage): step 3/3.</text>
</comment>
<evidence type="ECO:0000256" key="4">
    <source>
        <dbReference type="ARBA" id="ARBA00023064"/>
    </source>
</evidence>
<reference evidence="8 9" key="1">
    <citation type="journal article" date="2021" name="Genome Biol. Evol.">
        <title>Complete Genome Sequencing of a Novel Gloeobacter Species from a Waterfall Cave in Mexico.</title>
        <authorList>
            <person name="Saw J.H."/>
            <person name="Cardona T."/>
            <person name="Montejano G."/>
        </authorList>
    </citation>
    <scope>NUCLEOTIDE SEQUENCE [LARGE SCALE GENOMIC DNA]</scope>
    <source>
        <strain evidence="8">MG652769</strain>
    </source>
</reference>
<dbReference type="InterPro" id="IPR006114">
    <property type="entry name" value="6PGDH_C"/>
</dbReference>
<accession>A0ABY3PIT2</accession>
<dbReference type="InterPro" id="IPR036291">
    <property type="entry name" value="NAD(P)-bd_dom_sf"/>
</dbReference>
<evidence type="ECO:0000259" key="7">
    <source>
        <dbReference type="SMART" id="SM01350"/>
    </source>
</evidence>
<evidence type="ECO:0000256" key="2">
    <source>
        <dbReference type="ARBA" id="ARBA00011738"/>
    </source>
</evidence>
<name>A0ABY3PIT2_9CYAN</name>
<dbReference type="RefSeq" id="WP_230840596.1">
    <property type="nucleotide sequence ID" value="NZ_CP063845.1"/>
</dbReference>
<dbReference type="InterPro" id="IPR006113">
    <property type="entry name" value="6PGDH_Gnd/GntZ"/>
</dbReference>
<evidence type="ECO:0000256" key="1">
    <source>
        <dbReference type="ARBA" id="ARBA00008419"/>
    </source>
</evidence>
<dbReference type="SUPFAM" id="SSF51735">
    <property type="entry name" value="NAD(P)-binding Rossmann-fold domains"/>
    <property type="match status" value="1"/>
</dbReference>
<protein>
    <recommendedName>
        <fullName evidence="5 6">6-phosphogluconate dehydrogenase, decarboxylating</fullName>
        <ecNumber evidence="5 6">1.1.1.44</ecNumber>
    </recommendedName>
</protein>
<dbReference type="EC" id="1.1.1.44" evidence="5 6"/>
<dbReference type="InterPro" id="IPR013328">
    <property type="entry name" value="6PGD_dom2"/>
</dbReference>
<dbReference type="EMBL" id="CP063845">
    <property type="protein sequence ID" value="UFP93546.1"/>
    <property type="molecule type" value="Genomic_DNA"/>
</dbReference>
<evidence type="ECO:0000313" key="8">
    <source>
        <dbReference type="EMBL" id="UFP93546.1"/>
    </source>
</evidence>
<keyword evidence="4 6" id="KW-0311">Gluconate utilization</keyword>
<keyword evidence="3 5" id="KW-0560">Oxidoreductase</keyword>
<organism evidence="8 9">
    <name type="scientific">Gloeobacter morelensis MG652769</name>
    <dbReference type="NCBI Taxonomy" id="2781736"/>
    <lineage>
        <taxon>Bacteria</taxon>
        <taxon>Bacillati</taxon>
        <taxon>Cyanobacteriota</taxon>
        <taxon>Cyanophyceae</taxon>
        <taxon>Gloeobacterales</taxon>
        <taxon>Gloeobacteraceae</taxon>
        <taxon>Gloeobacter</taxon>
        <taxon>Gloeobacter morelensis</taxon>
    </lineage>
</organism>
<dbReference type="InterPro" id="IPR006184">
    <property type="entry name" value="6PGdom_BS"/>
</dbReference>
<dbReference type="PANTHER" id="PTHR11811">
    <property type="entry name" value="6-PHOSPHOGLUCONATE DEHYDROGENASE"/>
    <property type="match status" value="1"/>
</dbReference>
<keyword evidence="9" id="KW-1185">Reference proteome</keyword>
<evidence type="ECO:0000313" key="9">
    <source>
        <dbReference type="Proteomes" id="UP001054846"/>
    </source>
</evidence>
<dbReference type="Pfam" id="PF00393">
    <property type="entry name" value="6PGD"/>
    <property type="match status" value="1"/>
</dbReference>
<dbReference type="Gene3D" id="1.10.1040.10">
    <property type="entry name" value="N-(1-d-carboxylethyl)-l-norvaline Dehydrogenase, domain 2"/>
    <property type="match status" value="1"/>
</dbReference>
<dbReference type="NCBIfam" id="TIGR00873">
    <property type="entry name" value="gnd"/>
    <property type="match status" value="1"/>
</dbReference>
<dbReference type="NCBIfam" id="NF006765">
    <property type="entry name" value="PRK09287.1"/>
    <property type="match status" value="1"/>
</dbReference>
<dbReference type="InterPro" id="IPR006115">
    <property type="entry name" value="6PGDH_NADP-bd"/>
</dbReference>
<dbReference type="InterPro" id="IPR008927">
    <property type="entry name" value="6-PGluconate_DH-like_C_sf"/>
</dbReference>
<dbReference type="Pfam" id="PF03446">
    <property type="entry name" value="NAD_binding_2"/>
    <property type="match status" value="1"/>
</dbReference>
<dbReference type="GO" id="GO:0004616">
    <property type="term" value="F:phosphogluconate dehydrogenase (decarboxylating) activity"/>
    <property type="evidence" value="ECO:0007669"/>
    <property type="project" value="UniProtKB-EC"/>
</dbReference>
<evidence type="ECO:0000256" key="3">
    <source>
        <dbReference type="ARBA" id="ARBA00023002"/>
    </source>
</evidence>
<gene>
    <name evidence="8" type="primary">gndA</name>
    <name evidence="8" type="ORF">ISF26_17385</name>
</gene>
<dbReference type="Proteomes" id="UP001054846">
    <property type="component" value="Chromosome"/>
</dbReference>
<evidence type="ECO:0000256" key="5">
    <source>
        <dbReference type="PIRNR" id="PIRNR000109"/>
    </source>
</evidence>
<dbReference type="SMART" id="SM01350">
    <property type="entry name" value="6PGD"/>
    <property type="match status" value="1"/>
</dbReference>
<comment type="subunit">
    <text evidence="2 5">Homodimer.</text>
</comment>
<dbReference type="PRINTS" id="PR00076">
    <property type="entry name" value="6PGDHDRGNASE"/>
</dbReference>
<comment type="similarity">
    <text evidence="1 5 6">Belongs to the 6-phosphogluconate dehydrogenase family.</text>
</comment>
<dbReference type="SUPFAM" id="SSF48179">
    <property type="entry name" value="6-phosphogluconate dehydrogenase C-terminal domain-like"/>
    <property type="match status" value="1"/>
</dbReference>
<evidence type="ECO:0000256" key="6">
    <source>
        <dbReference type="RuleBase" id="RU000485"/>
    </source>
</evidence>
<keyword evidence="5 6" id="KW-0521">NADP</keyword>
<dbReference type="Gene3D" id="3.40.50.720">
    <property type="entry name" value="NAD(P)-binding Rossmann-like Domain"/>
    <property type="match status" value="1"/>
</dbReference>
<dbReference type="Gene3D" id="1.20.5.320">
    <property type="entry name" value="6-Phosphogluconate Dehydrogenase, domain 3"/>
    <property type="match status" value="1"/>
</dbReference>
<comment type="function">
    <text evidence="5">Catalyzes the oxidative decarboxylation of 6-phosphogluconate to ribulose 5-phosphate and CO(2), with concomitant reduction of NADP to NADPH.</text>
</comment>
<comment type="catalytic activity">
    <reaction evidence="5 6">
        <text>6-phospho-D-gluconate + NADP(+) = D-ribulose 5-phosphate + CO2 + NADPH</text>
        <dbReference type="Rhea" id="RHEA:10116"/>
        <dbReference type="ChEBI" id="CHEBI:16526"/>
        <dbReference type="ChEBI" id="CHEBI:57783"/>
        <dbReference type="ChEBI" id="CHEBI:58121"/>
        <dbReference type="ChEBI" id="CHEBI:58349"/>
        <dbReference type="ChEBI" id="CHEBI:58759"/>
        <dbReference type="EC" id="1.1.1.44"/>
    </reaction>
</comment>
<dbReference type="PROSITE" id="PS00461">
    <property type="entry name" value="6PGD"/>
    <property type="match status" value="1"/>
</dbReference>
<sequence length="483" mass="52479">METSALQSGAQATPEKPSIGLVGLAVMGENLALNIANHGFAISVYNRTTAKTKELAEGRARGKALYPTFTMEEFVASMERPRKIIILVKAGAPVDAVIDQLKPLLEKDDVIIDGGNSLFTDTEKRSGEIEALGLRFVGMGVSGGEEGALNGPSLMPGGPQTAYDDLAPILTKIAAQVDDGPCVTYIGPRGAGHYVKMVHNGIEYGDMQLIAEAYDLLRQTLGLGAAELHDIFAQWNEGELKSFLIEITADIFTKIDPETGKPLVDLILDKAGQKGTGKWTSQNAYDLGIPIPTINAAVESRILSAYKSERVAAAKILSGPQRPAFTGDKQQFIDAVRDALYCAKICSYAQGMALLKAASHEYDYHLNLSELARIWKGGCIIRAIFLDKIKNAFLRDSALTNLLIDSEFSGDIQARQANWRYAVQTAAQLGIPAYATGASLAYYDAYRTAQLPLNLTQAQRDYFGAHTYERIDKEGTFHTEWFS</sequence>
<dbReference type="PIRSF" id="PIRSF000109">
    <property type="entry name" value="6PGD"/>
    <property type="match status" value="1"/>
</dbReference>
<feature type="domain" description="6-phosphogluconate dehydrogenase C-terminal" evidence="7">
    <location>
        <begin position="192"/>
        <end position="482"/>
    </location>
</feature>